<comment type="subcellular location">
    <subcellularLocation>
        <location evidence="1">Membrane</location>
        <topology evidence="1">Single-pass membrane protein</topology>
    </subcellularLocation>
</comment>
<evidence type="ECO:0000313" key="7">
    <source>
        <dbReference type="EMBL" id="QIO07414.1"/>
    </source>
</evidence>
<dbReference type="EMBL" id="CP049801">
    <property type="protein sequence ID" value="QIO07414.1"/>
    <property type="molecule type" value="Genomic_DNA"/>
</dbReference>
<gene>
    <name evidence="7" type="ORF">G8E00_03260</name>
</gene>
<reference evidence="7 8" key="1">
    <citation type="submission" date="2020-03" db="EMBL/GenBank/DDBJ databases">
        <authorList>
            <person name="Zhu W."/>
        </authorList>
    </citation>
    <scope>NUCLEOTIDE SEQUENCE [LARGE SCALE GENOMIC DNA]</scope>
    <source>
        <strain evidence="7 8">323-1</strain>
    </source>
</reference>
<proteinExistence type="predicted"/>
<evidence type="ECO:0000313" key="8">
    <source>
        <dbReference type="Proteomes" id="UP000502297"/>
    </source>
</evidence>
<evidence type="ECO:0000256" key="1">
    <source>
        <dbReference type="ARBA" id="ARBA00004167"/>
    </source>
</evidence>
<dbReference type="InterPro" id="IPR037682">
    <property type="entry name" value="TonB_C"/>
</dbReference>
<dbReference type="Pfam" id="PF13103">
    <property type="entry name" value="TonB_2"/>
    <property type="match status" value="1"/>
</dbReference>
<dbReference type="Proteomes" id="UP000502297">
    <property type="component" value="Chromosome"/>
</dbReference>
<dbReference type="InterPro" id="IPR006260">
    <property type="entry name" value="TonB/TolA_C"/>
</dbReference>
<protein>
    <submittedName>
        <fullName evidence="7">Energy transducer TonB</fullName>
    </submittedName>
</protein>
<evidence type="ECO:0000256" key="4">
    <source>
        <dbReference type="ARBA" id="ARBA00023136"/>
    </source>
</evidence>
<organism evidence="7 8">
    <name type="scientific">Acinetobacter shaoyimingii</name>
    <dbReference type="NCBI Taxonomy" id="2715164"/>
    <lineage>
        <taxon>Bacteria</taxon>
        <taxon>Pseudomonadati</taxon>
        <taxon>Pseudomonadota</taxon>
        <taxon>Gammaproteobacteria</taxon>
        <taxon>Moraxellales</taxon>
        <taxon>Moraxellaceae</taxon>
        <taxon>Acinetobacter</taxon>
    </lineage>
</organism>
<accession>A0A6G8RZX5</accession>
<feature type="chain" id="PRO_5026280162" evidence="5">
    <location>
        <begin position="21"/>
        <end position="248"/>
    </location>
</feature>
<evidence type="ECO:0000256" key="2">
    <source>
        <dbReference type="ARBA" id="ARBA00022692"/>
    </source>
</evidence>
<dbReference type="GO" id="GO:0016020">
    <property type="term" value="C:membrane"/>
    <property type="evidence" value="ECO:0007669"/>
    <property type="project" value="UniProtKB-SubCell"/>
</dbReference>
<keyword evidence="3" id="KW-1133">Transmembrane helix</keyword>
<dbReference type="GO" id="GO:0055085">
    <property type="term" value="P:transmembrane transport"/>
    <property type="evidence" value="ECO:0007669"/>
    <property type="project" value="InterPro"/>
</dbReference>
<evidence type="ECO:0000259" key="6">
    <source>
        <dbReference type="Pfam" id="PF03544"/>
    </source>
</evidence>
<keyword evidence="2" id="KW-0812">Transmembrane</keyword>
<feature type="domain" description="TonB C-terminal" evidence="6">
    <location>
        <begin position="58"/>
        <end position="127"/>
    </location>
</feature>
<feature type="signal peptide" evidence="5">
    <location>
        <begin position="1"/>
        <end position="20"/>
    </location>
</feature>
<keyword evidence="4" id="KW-0472">Membrane</keyword>
<keyword evidence="5" id="KW-0732">Signal</keyword>
<dbReference type="KEGG" id="asha:G8E00_03260"/>
<dbReference type="Gene3D" id="3.30.1150.10">
    <property type="match status" value="2"/>
</dbReference>
<sequence>MKSKLCFTLMLCLAATSTYSKENINSKKLATQISTAEPAHLTTRIDWVKFPQFQYDDADLNDRERHAIVRIKADENGKVTHASIQESTGVKKLDQILLKAVYAAKTKPFSKNGNTQSLIGYQTFSFKPDQQQSENNICYVNGLSKNWDRQQKDKSVGFEYVQAPQIEIEQDLLKNQDRSVKVKFEVDKQGKIHDVDLKKLSGVNELDQKVVDAVTNSQVRTQRSARTLWIYKKSTLTDTIQFSFDSCK</sequence>
<dbReference type="NCBIfam" id="TIGR01352">
    <property type="entry name" value="tonB_Cterm"/>
    <property type="match status" value="2"/>
</dbReference>
<evidence type="ECO:0000256" key="5">
    <source>
        <dbReference type="SAM" id="SignalP"/>
    </source>
</evidence>
<dbReference type="Pfam" id="PF03544">
    <property type="entry name" value="TonB_C"/>
    <property type="match status" value="1"/>
</dbReference>
<evidence type="ECO:0000256" key="3">
    <source>
        <dbReference type="ARBA" id="ARBA00022989"/>
    </source>
</evidence>
<name>A0A6G8RZX5_9GAMM</name>
<dbReference type="SUPFAM" id="SSF74653">
    <property type="entry name" value="TolA/TonB C-terminal domain"/>
    <property type="match status" value="2"/>
</dbReference>
<dbReference type="AlphaFoldDB" id="A0A6G8RZX5"/>
<keyword evidence="8" id="KW-1185">Reference proteome</keyword>